<dbReference type="InParanoid" id="A0A2K1L0V0"/>
<dbReference type="EMBL" id="ABEU02000002">
    <property type="protein sequence ID" value="PNR59645.1"/>
    <property type="molecule type" value="Genomic_DNA"/>
</dbReference>
<dbReference type="AlphaFoldDB" id="A0A2K1L0V0"/>
<accession>A0A2K1L0V0</accession>
<protein>
    <submittedName>
        <fullName evidence="1 2">Uncharacterized protein</fullName>
    </submittedName>
</protein>
<sequence>MNENSKRVVIHVPLNTSFIVLKNSLAKKSSQISSADSKSFHHRLPPLCQQIVVHAIPELCAGFSSRKVNGSSILFPLKAAVVRTNELS</sequence>
<proteinExistence type="predicted"/>
<evidence type="ECO:0000313" key="1">
    <source>
        <dbReference type="EMBL" id="PNR59645.1"/>
    </source>
</evidence>
<reference evidence="1 3" key="2">
    <citation type="journal article" date="2018" name="Plant J.">
        <title>The Physcomitrella patens chromosome-scale assembly reveals moss genome structure and evolution.</title>
        <authorList>
            <person name="Lang D."/>
            <person name="Ullrich K.K."/>
            <person name="Murat F."/>
            <person name="Fuchs J."/>
            <person name="Jenkins J."/>
            <person name="Haas F.B."/>
            <person name="Piednoel M."/>
            <person name="Gundlach H."/>
            <person name="Van Bel M."/>
            <person name="Meyberg R."/>
            <person name="Vives C."/>
            <person name="Morata J."/>
            <person name="Symeonidi A."/>
            <person name="Hiss M."/>
            <person name="Muchero W."/>
            <person name="Kamisugi Y."/>
            <person name="Saleh O."/>
            <person name="Blanc G."/>
            <person name="Decker E.L."/>
            <person name="van Gessel N."/>
            <person name="Grimwood J."/>
            <person name="Hayes R.D."/>
            <person name="Graham S.W."/>
            <person name="Gunter L.E."/>
            <person name="McDaniel S.F."/>
            <person name="Hoernstein S.N.W."/>
            <person name="Larsson A."/>
            <person name="Li F.W."/>
            <person name="Perroud P.F."/>
            <person name="Phillips J."/>
            <person name="Ranjan P."/>
            <person name="Rokshar D.S."/>
            <person name="Rothfels C.J."/>
            <person name="Schneider L."/>
            <person name="Shu S."/>
            <person name="Stevenson D.W."/>
            <person name="Thummler F."/>
            <person name="Tillich M."/>
            <person name="Villarreal Aguilar J.C."/>
            <person name="Widiez T."/>
            <person name="Wong G.K."/>
            <person name="Wymore A."/>
            <person name="Zhang Y."/>
            <person name="Zimmer A.D."/>
            <person name="Quatrano R.S."/>
            <person name="Mayer K.F.X."/>
            <person name="Goodstein D."/>
            <person name="Casacuberta J.M."/>
            <person name="Vandepoele K."/>
            <person name="Reski R."/>
            <person name="Cuming A.C."/>
            <person name="Tuskan G.A."/>
            <person name="Maumus F."/>
            <person name="Salse J."/>
            <person name="Schmutz J."/>
            <person name="Rensing S.A."/>
        </authorList>
    </citation>
    <scope>NUCLEOTIDE SEQUENCE [LARGE SCALE GENOMIC DNA]</scope>
    <source>
        <strain evidence="2 3">cv. Gransden 2004</strain>
    </source>
</reference>
<evidence type="ECO:0000313" key="3">
    <source>
        <dbReference type="Proteomes" id="UP000006727"/>
    </source>
</evidence>
<dbReference type="Gramene" id="Pp3c2_9520V3.1">
    <property type="protein sequence ID" value="Pp3c2_9520V3.1"/>
    <property type="gene ID" value="Pp3c2_9520"/>
</dbReference>
<dbReference type="PaxDb" id="3218-PP1S84_89V6.1"/>
<dbReference type="EnsemblPlants" id="Pp3c2_9520V3.1">
    <property type="protein sequence ID" value="Pp3c2_9520V3.1"/>
    <property type="gene ID" value="Pp3c2_9520"/>
</dbReference>
<keyword evidence="3" id="KW-1185">Reference proteome</keyword>
<dbReference type="Proteomes" id="UP000006727">
    <property type="component" value="Chromosome 2"/>
</dbReference>
<gene>
    <name evidence="1" type="ORF">PHYPA_002437</name>
</gene>
<name>A0A2K1L0V0_PHYPA</name>
<evidence type="ECO:0000313" key="2">
    <source>
        <dbReference type="EnsemblPlants" id="Pp3c2_9520V3.1"/>
    </source>
</evidence>
<organism evidence="1">
    <name type="scientific">Physcomitrium patens</name>
    <name type="common">Spreading-leaved earth moss</name>
    <name type="synonym">Physcomitrella patens</name>
    <dbReference type="NCBI Taxonomy" id="3218"/>
    <lineage>
        <taxon>Eukaryota</taxon>
        <taxon>Viridiplantae</taxon>
        <taxon>Streptophyta</taxon>
        <taxon>Embryophyta</taxon>
        <taxon>Bryophyta</taxon>
        <taxon>Bryophytina</taxon>
        <taxon>Bryopsida</taxon>
        <taxon>Funariidae</taxon>
        <taxon>Funariales</taxon>
        <taxon>Funariaceae</taxon>
        <taxon>Physcomitrium</taxon>
    </lineage>
</organism>
<reference evidence="1 3" key="1">
    <citation type="journal article" date="2008" name="Science">
        <title>The Physcomitrella genome reveals evolutionary insights into the conquest of land by plants.</title>
        <authorList>
            <person name="Rensing S."/>
            <person name="Lang D."/>
            <person name="Zimmer A."/>
            <person name="Terry A."/>
            <person name="Salamov A."/>
            <person name="Shapiro H."/>
            <person name="Nishiyama T."/>
            <person name="Perroud P.-F."/>
            <person name="Lindquist E."/>
            <person name="Kamisugi Y."/>
            <person name="Tanahashi T."/>
            <person name="Sakakibara K."/>
            <person name="Fujita T."/>
            <person name="Oishi K."/>
            <person name="Shin-I T."/>
            <person name="Kuroki Y."/>
            <person name="Toyoda A."/>
            <person name="Suzuki Y."/>
            <person name="Hashimoto A."/>
            <person name="Yamaguchi K."/>
            <person name="Sugano A."/>
            <person name="Kohara Y."/>
            <person name="Fujiyama A."/>
            <person name="Anterola A."/>
            <person name="Aoki S."/>
            <person name="Ashton N."/>
            <person name="Barbazuk W.B."/>
            <person name="Barker E."/>
            <person name="Bennetzen J."/>
            <person name="Bezanilla M."/>
            <person name="Blankenship R."/>
            <person name="Cho S.H."/>
            <person name="Dutcher S."/>
            <person name="Estelle M."/>
            <person name="Fawcett J.A."/>
            <person name="Gundlach H."/>
            <person name="Hanada K."/>
            <person name="Heyl A."/>
            <person name="Hicks K.A."/>
            <person name="Hugh J."/>
            <person name="Lohr M."/>
            <person name="Mayer K."/>
            <person name="Melkozernov A."/>
            <person name="Murata T."/>
            <person name="Nelson D."/>
            <person name="Pils B."/>
            <person name="Prigge M."/>
            <person name="Reiss B."/>
            <person name="Renner T."/>
            <person name="Rombauts S."/>
            <person name="Rushton P."/>
            <person name="Sanderfoot A."/>
            <person name="Schween G."/>
            <person name="Shiu S.-H."/>
            <person name="Stueber K."/>
            <person name="Theodoulou F.L."/>
            <person name="Tu H."/>
            <person name="Van de Peer Y."/>
            <person name="Verrier P.J."/>
            <person name="Waters E."/>
            <person name="Wood A."/>
            <person name="Yang L."/>
            <person name="Cove D."/>
            <person name="Cuming A."/>
            <person name="Hasebe M."/>
            <person name="Lucas S."/>
            <person name="Mishler D.B."/>
            <person name="Reski R."/>
            <person name="Grigoriev I."/>
            <person name="Quatrano R.S."/>
            <person name="Boore J.L."/>
        </authorList>
    </citation>
    <scope>NUCLEOTIDE SEQUENCE [LARGE SCALE GENOMIC DNA]</scope>
    <source>
        <strain evidence="2 3">cv. Gransden 2004</strain>
    </source>
</reference>
<reference evidence="2" key="3">
    <citation type="submission" date="2020-12" db="UniProtKB">
        <authorList>
            <consortium name="EnsemblPlants"/>
        </authorList>
    </citation>
    <scope>IDENTIFICATION</scope>
</reference>